<organism evidence="1 2">
    <name type="scientific">Zizania palustris</name>
    <name type="common">Northern wild rice</name>
    <dbReference type="NCBI Taxonomy" id="103762"/>
    <lineage>
        <taxon>Eukaryota</taxon>
        <taxon>Viridiplantae</taxon>
        <taxon>Streptophyta</taxon>
        <taxon>Embryophyta</taxon>
        <taxon>Tracheophyta</taxon>
        <taxon>Spermatophyta</taxon>
        <taxon>Magnoliopsida</taxon>
        <taxon>Liliopsida</taxon>
        <taxon>Poales</taxon>
        <taxon>Poaceae</taxon>
        <taxon>BOP clade</taxon>
        <taxon>Oryzoideae</taxon>
        <taxon>Oryzeae</taxon>
        <taxon>Zizaniinae</taxon>
        <taxon>Zizania</taxon>
    </lineage>
</organism>
<keyword evidence="2" id="KW-1185">Reference proteome</keyword>
<accession>A0A8J5SQX0</accession>
<comment type="caution">
    <text evidence="1">The sequence shown here is derived from an EMBL/GenBank/DDBJ whole genome shotgun (WGS) entry which is preliminary data.</text>
</comment>
<protein>
    <submittedName>
        <fullName evidence="1">Uncharacterized protein</fullName>
    </submittedName>
</protein>
<name>A0A8J5SQX0_ZIZPA</name>
<gene>
    <name evidence="1" type="ORF">GUJ93_ZPchr0004g38618</name>
</gene>
<evidence type="ECO:0000313" key="1">
    <source>
        <dbReference type="EMBL" id="KAG8065425.1"/>
    </source>
</evidence>
<dbReference type="Proteomes" id="UP000729402">
    <property type="component" value="Unassembled WGS sequence"/>
</dbReference>
<dbReference type="AlphaFoldDB" id="A0A8J5SQX0"/>
<proteinExistence type="predicted"/>
<reference evidence="1" key="2">
    <citation type="submission" date="2021-02" db="EMBL/GenBank/DDBJ databases">
        <authorList>
            <person name="Kimball J.A."/>
            <person name="Haas M.W."/>
            <person name="Macchietto M."/>
            <person name="Kono T."/>
            <person name="Duquette J."/>
            <person name="Shao M."/>
        </authorList>
    </citation>
    <scope>NUCLEOTIDE SEQUENCE</scope>
    <source>
        <tissue evidence="1">Fresh leaf tissue</tissue>
    </source>
</reference>
<sequence>MQIALTPFPKGVDIKKILQYRRQRTKGVAAKISGSENLLSAVSSLAAEAKRSSTLAESHGDLGFAGLQQELLQGKSEQDSSMTDKLRSNQFTRLQAEEKRCQPALVQADGTKDGNRTELFQLDAISGTVQPTKQCL</sequence>
<dbReference type="EMBL" id="JAAALK010000285">
    <property type="protein sequence ID" value="KAG8065425.1"/>
    <property type="molecule type" value="Genomic_DNA"/>
</dbReference>
<evidence type="ECO:0000313" key="2">
    <source>
        <dbReference type="Proteomes" id="UP000729402"/>
    </source>
</evidence>
<reference evidence="1" key="1">
    <citation type="journal article" date="2021" name="bioRxiv">
        <title>Whole Genome Assembly and Annotation of Northern Wild Rice, Zizania palustris L., Supports a Whole Genome Duplication in the Zizania Genus.</title>
        <authorList>
            <person name="Haas M."/>
            <person name="Kono T."/>
            <person name="Macchietto M."/>
            <person name="Millas R."/>
            <person name="McGilp L."/>
            <person name="Shao M."/>
            <person name="Duquette J."/>
            <person name="Hirsch C.N."/>
            <person name="Kimball J."/>
        </authorList>
    </citation>
    <scope>NUCLEOTIDE SEQUENCE</scope>
    <source>
        <tissue evidence="1">Fresh leaf tissue</tissue>
    </source>
</reference>